<dbReference type="Proteomes" id="UP000094444">
    <property type="component" value="Unassembled WGS sequence"/>
</dbReference>
<evidence type="ECO:0000313" key="3">
    <source>
        <dbReference type="Proteomes" id="UP000094444"/>
    </source>
</evidence>
<comment type="caution">
    <text evidence="2">The sequence shown here is derived from an EMBL/GenBank/DDBJ whole genome shotgun (WGS) entry which is preliminary data.</text>
</comment>
<gene>
    <name evidence="2" type="ORF">DHEL01_v212996</name>
</gene>
<evidence type="ECO:0000256" key="1">
    <source>
        <dbReference type="SAM" id="SignalP"/>
    </source>
</evidence>
<dbReference type="EMBL" id="MAVT02003737">
    <property type="protein sequence ID" value="POS68612.1"/>
    <property type="molecule type" value="Genomic_DNA"/>
</dbReference>
<organism evidence="2 3">
    <name type="scientific">Diaporthe helianthi</name>
    <dbReference type="NCBI Taxonomy" id="158607"/>
    <lineage>
        <taxon>Eukaryota</taxon>
        <taxon>Fungi</taxon>
        <taxon>Dikarya</taxon>
        <taxon>Ascomycota</taxon>
        <taxon>Pezizomycotina</taxon>
        <taxon>Sordariomycetes</taxon>
        <taxon>Sordariomycetidae</taxon>
        <taxon>Diaporthales</taxon>
        <taxon>Diaporthaceae</taxon>
        <taxon>Diaporthe</taxon>
    </lineage>
</organism>
<proteinExistence type="predicted"/>
<feature type="signal peptide" evidence="1">
    <location>
        <begin position="1"/>
        <end position="17"/>
    </location>
</feature>
<name>A0A2P5HEE4_DIAHE</name>
<keyword evidence="3" id="KW-1185">Reference proteome</keyword>
<protein>
    <submittedName>
        <fullName evidence="2">Uncharacterized protein</fullName>
    </submittedName>
</protein>
<sequence>MLALLLLFDCPFWQILAAVSSAPYAMLIAIGAHGDYGGMTYGFVRRVDLRDLHWHGFVATSLDSRLLMHACVAYKSSRGFNAMLANI</sequence>
<evidence type="ECO:0000313" key="2">
    <source>
        <dbReference type="EMBL" id="POS68612.1"/>
    </source>
</evidence>
<reference evidence="2" key="1">
    <citation type="submission" date="2017-09" db="EMBL/GenBank/DDBJ databases">
        <title>Polyketide synthases of a Diaporthe helianthi virulent isolate.</title>
        <authorList>
            <person name="Baroncelli R."/>
        </authorList>
    </citation>
    <scope>NUCLEOTIDE SEQUENCE [LARGE SCALE GENOMIC DNA]</scope>
    <source>
        <strain evidence="2">7/96</strain>
    </source>
</reference>
<dbReference type="InParanoid" id="A0A2P5HEE4"/>
<keyword evidence="1" id="KW-0732">Signal</keyword>
<dbReference type="AlphaFoldDB" id="A0A2P5HEE4"/>
<feature type="chain" id="PRO_5015200102" evidence="1">
    <location>
        <begin position="18"/>
        <end position="87"/>
    </location>
</feature>
<accession>A0A2P5HEE4</accession>